<sequence>MSKPSDPLPFVPGRRWAARLLVKQCQSPLARPQGCHQNSSLICITLLSYCFLRLNWSRSNSCRRQVLHISSILERFTHALNTH</sequence>
<reference evidence="2" key="2">
    <citation type="journal article" date="2018" name="Plant J.">
        <title>The Sorghum bicolor reference genome: improved assembly, gene annotations, a transcriptome atlas, and signatures of genome organization.</title>
        <authorList>
            <person name="McCormick R.F."/>
            <person name="Truong S.K."/>
            <person name="Sreedasyam A."/>
            <person name="Jenkins J."/>
            <person name="Shu S."/>
            <person name="Sims D."/>
            <person name="Kennedy M."/>
            <person name="Amirebrahimi M."/>
            <person name="Weers B.D."/>
            <person name="McKinley B."/>
            <person name="Mattison A."/>
            <person name="Morishige D.T."/>
            <person name="Grimwood J."/>
            <person name="Schmutz J."/>
            <person name="Mullet J.E."/>
        </authorList>
    </citation>
    <scope>NUCLEOTIDE SEQUENCE [LARGE SCALE GENOMIC DNA]</scope>
    <source>
        <strain evidence="2">cv. BTx623</strain>
    </source>
</reference>
<name>A0A1B6PMA4_SORBI</name>
<dbReference type="Proteomes" id="UP000000768">
    <property type="component" value="Chromosome 6"/>
</dbReference>
<reference evidence="1 2" key="1">
    <citation type="journal article" date="2009" name="Nature">
        <title>The Sorghum bicolor genome and the diversification of grasses.</title>
        <authorList>
            <person name="Paterson A.H."/>
            <person name="Bowers J.E."/>
            <person name="Bruggmann R."/>
            <person name="Dubchak I."/>
            <person name="Grimwood J."/>
            <person name="Gundlach H."/>
            <person name="Haberer G."/>
            <person name="Hellsten U."/>
            <person name="Mitros T."/>
            <person name="Poliakov A."/>
            <person name="Schmutz J."/>
            <person name="Spannagl M."/>
            <person name="Tang H."/>
            <person name="Wang X."/>
            <person name="Wicker T."/>
            <person name="Bharti A.K."/>
            <person name="Chapman J."/>
            <person name="Feltus F.A."/>
            <person name="Gowik U."/>
            <person name="Grigoriev I.V."/>
            <person name="Lyons E."/>
            <person name="Maher C.A."/>
            <person name="Martis M."/>
            <person name="Narechania A."/>
            <person name="Otillar R.P."/>
            <person name="Penning B.W."/>
            <person name="Salamov A.A."/>
            <person name="Wang Y."/>
            <person name="Zhang L."/>
            <person name="Carpita N.C."/>
            <person name="Freeling M."/>
            <person name="Gingle A.R."/>
            <person name="Hash C.T."/>
            <person name="Keller B."/>
            <person name="Klein P."/>
            <person name="Kresovich S."/>
            <person name="McCann M.C."/>
            <person name="Ming R."/>
            <person name="Peterson D.G."/>
            <person name="Mehboob-ur-Rahman"/>
            <person name="Ware D."/>
            <person name="Westhoff P."/>
            <person name="Mayer K.F."/>
            <person name="Messing J."/>
            <person name="Rokhsar D.S."/>
        </authorList>
    </citation>
    <scope>NUCLEOTIDE SEQUENCE [LARGE SCALE GENOMIC DNA]</scope>
    <source>
        <strain evidence="2">cv. BTx623</strain>
    </source>
</reference>
<proteinExistence type="predicted"/>
<evidence type="ECO:0000313" key="2">
    <source>
        <dbReference type="Proteomes" id="UP000000768"/>
    </source>
</evidence>
<gene>
    <name evidence="1" type="ORF">SORBI_3006G162700</name>
</gene>
<protein>
    <submittedName>
        <fullName evidence="1">Uncharacterized protein</fullName>
    </submittedName>
</protein>
<accession>A0A1B6PMA4</accession>
<organism evidence="1 2">
    <name type="scientific">Sorghum bicolor</name>
    <name type="common">Sorghum</name>
    <name type="synonym">Sorghum vulgare</name>
    <dbReference type="NCBI Taxonomy" id="4558"/>
    <lineage>
        <taxon>Eukaryota</taxon>
        <taxon>Viridiplantae</taxon>
        <taxon>Streptophyta</taxon>
        <taxon>Embryophyta</taxon>
        <taxon>Tracheophyta</taxon>
        <taxon>Spermatophyta</taxon>
        <taxon>Magnoliopsida</taxon>
        <taxon>Liliopsida</taxon>
        <taxon>Poales</taxon>
        <taxon>Poaceae</taxon>
        <taxon>PACMAD clade</taxon>
        <taxon>Panicoideae</taxon>
        <taxon>Andropogonodae</taxon>
        <taxon>Andropogoneae</taxon>
        <taxon>Sorghinae</taxon>
        <taxon>Sorghum</taxon>
    </lineage>
</organism>
<dbReference type="InParanoid" id="A0A1B6PMA4"/>
<dbReference type="Gramene" id="KXG26798">
    <property type="protein sequence ID" value="KXG26798"/>
    <property type="gene ID" value="SORBI_3006G162700"/>
</dbReference>
<dbReference type="EMBL" id="CM000765">
    <property type="protein sequence ID" value="KXG26798.1"/>
    <property type="molecule type" value="Genomic_DNA"/>
</dbReference>
<evidence type="ECO:0000313" key="1">
    <source>
        <dbReference type="EMBL" id="KXG26798.1"/>
    </source>
</evidence>
<dbReference type="AlphaFoldDB" id="A0A1B6PMA4"/>
<keyword evidence="2" id="KW-1185">Reference proteome</keyword>